<evidence type="ECO:0000256" key="4">
    <source>
        <dbReference type="ARBA" id="ARBA00022701"/>
    </source>
</evidence>
<dbReference type="InterPro" id="IPR027417">
    <property type="entry name" value="P-loop_NTPase"/>
</dbReference>
<evidence type="ECO:0000256" key="7">
    <source>
        <dbReference type="ARBA" id="ARBA00022840"/>
    </source>
</evidence>
<feature type="region of interest" description="Disordered" evidence="14">
    <location>
        <begin position="630"/>
        <end position="678"/>
    </location>
</feature>
<dbReference type="PANTHER" id="PTHR45703:SF36">
    <property type="entry name" value="DYNEIN HEAVY CHAIN, CYTOPLASMIC"/>
    <property type="match status" value="1"/>
</dbReference>
<dbReference type="Gene3D" id="3.20.180.20">
    <property type="entry name" value="Dynein heavy chain, N-terminal domain 2"/>
    <property type="match status" value="1"/>
</dbReference>
<name>A0A267GA95_9PLAT</name>
<evidence type="ECO:0000256" key="9">
    <source>
        <dbReference type="ARBA" id="ARBA00023054"/>
    </source>
</evidence>
<dbReference type="FunFam" id="1.20.58.1120:FF:000007">
    <property type="entry name" value="Dynein heavy chain 4"/>
    <property type="match status" value="1"/>
</dbReference>
<accession>A0A267GA95</accession>
<evidence type="ECO:0000256" key="12">
    <source>
        <dbReference type="ARBA" id="ARBA00023212"/>
    </source>
</evidence>
<dbReference type="SUPFAM" id="SSF52540">
    <property type="entry name" value="P-loop containing nucleoside triphosphate hydrolases"/>
    <property type="match status" value="1"/>
</dbReference>
<keyword evidence="11" id="KW-0505">Motor protein</keyword>
<dbReference type="FunFam" id="3.40.50.300:FF:000063">
    <property type="entry name" value="dynein heavy chain 6, axonemal"/>
    <property type="match status" value="1"/>
</dbReference>
<dbReference type="GO" id="GO:0045505">
    <property type="term" value="F:dynein intermediate chain binding"/>
    <property type="evidence" value="ECO:0007669"/>
    <property type="project" value="InterPro"/>
</dbReference>
<dbReference type="OrthoDB" id="424310at2759"/>
<evidence type="ECO:0000256" key="3">
    <source>
        <dbReference type="ARBA" id="ARBA00022490"/>
    </source>
</evidence>
<feature type="compositionally biased region" description="Basic and acidic residues" evidence="14">
    <location>
        <begin position="815"/>
        <end position="843"/>
    </location>
</feature>
<dbReference type="FunFam" id="3.20.180.20:FF:000001">
    <property type="entry name" value="Dynein axonemal heavy chain 5"/>
    <property type="match status" value="1"/>
</dbReference>
<keyword evidence="5" id="KW-0677">Repeat</keyword>
<keyword evidence="12" id="KW-0206">Cytoskeleton</keyword>
<dbReference type="Proteomes" id="UP000215902">
    <property type="component" value="Unassembled WGS sequence"/>
</dbReference>
<evidence type="ECO:0000256" key="14">
    <source>
        <dbReference type="SAM" id="MobiDB-lite"/>
    </source>
</evidence>
<dbReference type="FunFam" id="1.10.287.2620:FF:000001">
    <property type="entry name" value="Cytoplasmic dynein heavy chain 1"/>
    <property type="match status" value="1"/>
</dbReference>
<evidence type="ECO:0000256" key="1">
    <source>
        <dbReference type="ARBA" id="ARBA00004430"/>
    </source>
</evidence>
<keyword evidence="8" id="KW-0243">Dynein</keyword>
<dbReference type="Gene3D" id="1.10.8.710">
    <property type="match status" value="1"/>
</dbReference>
<organism evidence="17 18">
    <name type="scientific">Macrostomum lignano</name>
    <dbReference type="NCBI Taxonomy" id="282301"/>
    <lineage>
        <taxon>Eukaryota</taxon>
        <taxon>Metazoa</taxon>
        <taxon>Spiralia</taxon>
        <taxon>Lophotrochozoa</taxon>
        <taxon>Platyhelminthes</taxon>
        <taxon>Rhabditophora</taxon>
        <taxon>Macrostomorpha</taxon>
        <taxon>Macrostomida</taxon>
        <taxon>Macrostomidae</taxon>
        <taxon>Macrostomum</taxon>
    </lineage>
</organism>
<proteinExistence type="inferred from homology"/>
<keyword evidence="18" id="KW-1185">Reference proteome</keyword>
<evidence type="ECO:0000259" key="16">
    <source>
        <dbReference type="Pfam" id="PF12774"/>
    </source>
</evidence>
<evidence type="ECO:0000256" key="8">
    <source>
        <dbReference type="ARBA" id="ARBA00023017"/>
    </source>
</evidence>
<feature type="compositionally biased region" description="Polar residues" evidence="14">
    <location>
        <begin position="1"/>
        <end position="11"/>
    </location>
</feature>
<dbReference type="Gene3D" id="1.10.287.2620">
    <property type="match status" value="1"/>
</dbReference>
<dbReference type="EMBL" id="NIVC01000491">
    <property type="protein sequence ID" value="PAA82172.1"/>
    <property type="molecule type" value="Genomic_DNA"/>
</dbReference>
<dbReference type="InterPro" id="IPR042228">
    <property type="entry name" value="Dynein_linker_3"/>
</dbReference>
<dbReference type="GO" id="GO:0005930">
    <property type="term" value="C:axoneme"/>
    <property type="evidence" value="ECO:0007669"/>
    <property type="project" value="UniProtKB-SubCell"/>
</dbReference>
<evidence type="ECO:0000313" key="17">
    <source>
        <dbReference type="EMBL" id="PAA82172.1"/>
    </source>
</evidence>
<dbReference type="GO" id="GO:0007018">
    <property type="term" value="P:microtubule-based movement"/>
    <property type="evidence" value="ECO:0007669"/>
    <property type="project" value="InterPro"/>
</dbReference>
<dbReference type="GO" id="GO:0005524">
    <property type="term" value="F:ATP binding"/>
    <property type="evidence" value="ECO:0007669"/>
    <property type="project" value="UniProtKB-KW"/>
</dbReference>
<sequence length="2030" mass="226445">MSRSELSSASTKGGAVLSSYKDQSAAQMMKDSLTVRLSHDVGRSGAMTSANTEVALGFKTFSANENVPTSSTAVRTEFFARDNHQRRLRQREAATAVRPDAASSEAGAAPPFAGIGTYLPKTMPPRLPPLEKPEWMLASISAAVAAASATAGEADAPELTTVEPEAPRVAFDEPKPTSALPVERRTADLRPGSSIGPQKSRRLILEEKKFDDTAPADRDVLSNIIRLRQRLNWRTEVPRPSPLARRQMTRVLQREARVAGIDVSEFLLAPSSGTADASVQGGVVQAELTDAAGGLKAGGGLHAFEETMERVQARALSRQDDGEFVYCLLESRGQRCPRYTPYNIEVVSAYEAKQSAVYWTVSASFVTRFEKLDKNNQEVSSMPTVLWLFERNLCQAIGEIRTFRQFRLWKAFKVWHCNVLAAKQQRNSLFLTQHLYAANEVLQGCLSHVQQLCEAACPRAASVQQQQQLNQSSASPGIALLVLNPNEPLPLDEFLDRQATQRQLGAKAIVALRQTIVELAYESCAVVAEMEGITTGIRDPPRPVRLSAERVADLTLPPGASTASPRRSTAEPSYAERGQWKKILRRLCEFLRLLDCQVMDLLHRLVLRDVRRLVDFLGASCVEGERLATEAERRRLANQSNSAMEFDSDGETDAGVKEPVDKRPPAQAQPGADDGIPRFDFERRPEVQVPPDPDAVLAAVKAQRQVTRPPEAALKLRLQLDFVSAAEAAAAADTRGAVYKPASAQASQRRRQTTATSSSISFGGVGASTFADADSNAANEDDDLQDEDVNEDDGSDGTSSETDDNQDDDDDDNENASRHGDDAPEEKMGSKDLRALPVTKPEHSELRMRLTELVSATEQCALEAPSLLKCDRLRVFDYRKYDKRQSQSRPASGASADNKSVADEEDKDDETVATLGGDMTWPNRQLLFDSDAAHQAALSELSSTVDRSESNVAAFARQFIRFCGMVDTAKQLDVHKANAKRPWQTEDFHRALLTFTEHVSAMKSMVPEQRVDFVSVSTEDFASSCLPHPSRVLGQISEILPRQAHARNVALLNHVHDASKRLDITPDNVEQFVDHLTFLNKTAAELPAMEKEFLVVNRMFTIARDFGVQLEAESMALYKTLGPSYQRLKNIVMYHEAKKEESVQRFSADLESLINKIRNEITDLRVEVNQPMFLSRATAEKTAVEAIRELQEKVGGLSIKARSYASYQERFGSQAQARQARFFSEDSGGASSTAKAIQQELAELERDLTLRRLLWDSLEEWRQLHKELELTPLHQLNVDSLQKSVAKFTQTVFMLEKGLPHNDVLPHLKEEVMEFKTGMPVVLALRNPNLKPRHWKDIDDIVQKNISQDELLTLVDLIETNVLRHRNTIQEISTTASNEATLEQMLRKVVELWQSTEFRLVSHQARGTWIVSGAEDIQAQLEESQLTVGTIRSSRYVGPIRNQVEEWERRLNLFSRTLDEWMSCQRNWLYLEQVFHTPDIQRQLPAESKAFAWVDKQWQELMRKVDDRPNALRCGTSAGTFETLQQCNIQLDKVQKCLEDYLETKRLIFPRFYFLSNDELLDILAQAKNLDAVQPHLPKLFSNVKQLDIRQLPRQPPTVFNMASAEGEIMSMPKNLRARGAVEQWLGSVEGGMFDTVKKHIRQGLAEHPGYAGKGVSQLQSWLVDHAGQVILTVTQIIFTRSVDAALNSSDPHKGVVKFSMSTVQLLNQVAGVISAPLSEHIRLALEAMLIVNVHNRDILTSLADNKVSSSEDFNWRKQLRYQWDDVSNQCQALQVDAVIQYGYEYLGCAPRLVLTPLTDRCYLTLTGAMSLHLGGCPAGPAGTGKTETVKDLAKSVGKHCVVFNCSEGLDYKMLGKLFSGLAQAGSWACFDEFNRIDIEVLSVVASQVQTIKAAKDQLAQRFVFEGREVKLDSSCGIFITMNPTYAGRVELPDNLKSLFRPVAMMVPHYALIAEILLFSGGFRSAKILSRKIVNLYELTSKQLSQQDHYDFGMRAIKYVLVMAGQMRMKAQQGIRRVDKSDKIPSRFAY</sequence>
<feature type="compositionally biased region" description="Basic and acidic residues" evidence="14">
    <location>
        <begin position="654"/>
        <end position="664"/>
    </location>
</feature>
<dbReference type="STRING" id="282301.A0A267GA95"/>
<feature type="domain" description="Dynein heavy chain hydrolytic ATP-binding dynein motor region" evidence="16">
    <location>
        <begin position="1782"/>
        <end position="2012"/>
    </location>
</feature>
<dbReference type="InterPro" id="IPR043157">
    <property type="entry name" value="Dynein_AAA1S"/>
</dbReference>
<evidence type="ECO:0000313" key="18">
    <source>
        <dbReference type="Proteomes" id="UP000215902"/>
    </source>
</evidence>
<dbReference type="Gene3D" id="1.20.140.100">
    <property type="entry name" value="Dynein heavy chain, N-terminal domain 2"/>
    <property type="match status" value="1"/>
</dbReference>
<keyword evidence="4" id="KW-0493">Microtubule</keyword>
<reference evidence="17 18" key="1">
    <citation type="submission" date="2017-06" db="EMBL/GenBank/DDBJ databases">
        <title>A platform for efficient transgenesis in Macrostomum lignano, a flatworm model organism for stem cell research.</title>
        <authorList>
            <person name="Berezikov E."/>
        </authorList>
    </citation>
    <scope>NUCLEOTIDE SEQUENCE [LARGE SCALE GENOMIC DNA]</scope>
    <source>
        <strain evidence="17">DV1</strain>
        <tissue evidence="17">Whole organism</tissue>
    </source>
</reference>
<dbReference type="InterPro" id="IPR026983">
    <property type="entry name" value="DHC"/>
</dbReference>
<keyword evidence="6" id="KW-0547">Nucleotide-binding</keyword>
<evidence type="ECO:0000256" key="5">
    <source>
        <dbReference type="ARBA" id="ARBA00022737"/>
    </source>
</evidence>
<dbReference type="Pfam" id="PF08393">
    <property type="entry name" value="DHC_N2"/>
    <property type="match status" value="1"/>
</dbReference>
<feature type="region of interest" description="Disordered" evidence="14">
    <location>
        <begin position="882"/>
        <end position="917"/>
    </location>
</feature>
<evidence type="ECO:0000256" key="11">
    <source>
        <dbReference type="ARBA" id="ARBA00023175"/>
    </source>
</evidence>
<protein>
    <submittedName>
        <fullName evidence="17">Uncharacterized protein</fullName>
    </submittedName>
</protein>
<keyword evidence="7" id="KW-0067">ATP-binding</keyword>
<evidence type="ECO:0000256" key="10">
    <source>
        <dbReference type="ARBA" id="ARBA00023069"/>
    </source>
</evidence>
<feature type="domain" description="Dynein heavy chain linker" evidence="15">
    <location>
        <begin position="1241"/>
        <end position="1643"/>
    </location>
</feature>
<evidence type="ECO:0000256" key="6">
    <source>
        <dbReference type="ARBA" id="ARBA00022741"/>
    </source>
</evidence>
<comment type="subcellular location">
    <subcellularLocation>
        <location evidence="1">Cytoplasm</location>
        <location evidence="1">Cytoskeleton</location>
        <location evidence="1">Cilium axoneme</location>
    </subcellularLocation>
</comment>
<comment type="similarity">
    <text evidence="2">Belongs to the dynein heavy chain family.</text>
</comment>
<dbReference type="InterPro" id="IPR035699">
    <property type="entry name" value="AAA_6"/>
</dbReference>
<dbReference type="GO" id="GO:0005874">
    <property type="term" value="C:microtubule"/>
    <property type="evidence" value="ECO:0007669"/>
    <property type="project" value="UniProtKB-KW"/>
</dbReference>
<keyword evidence="10" id="KW-0969">Cilium</keyword>
<keyword evidence="3" id="KW-0963">Cytoplasm</keyword>
<dbReference type="Pfam" id="PF12774">
    <property type="entry name" value="AAA_6"/>
    <property type="match status" value="1"/>
</dbReference>
<feature type="region of interest" description="Disordered" evidence="14">
    <location>
        <begin position="555"/>
        <end position="575"/>
    </location>
</feature>
<feature type="compositionally biased region" description="Polar residues" evidence="14">
    <location>
        <begin position="887"/>
        <end position="898"/>
    </location>
</feature>
<feature type="compositionally biased region" description="Polar residues" evidence="14">
    <location>
        <begin position="561"/>
        <end position="571"/>
    </location>
</feature>
<dbReference type="GO" id="GO:0051959">
    <property type="term" value="F:dynein light intermediate chain binding"/>
    <property type="evidence" value="ECO:0007669"/>
    <property type="project" value="InterPro"/>
</dbReference>
<dbReference type="InterPro" id="IPR042222">
    <property type="entry name" value="Dynein_2_N"/>
</dbReference>
<feature type="compositionally biased region" description="Acidic residues" evidence="14">
    <location>
        <begin position="779"/>
        <end position="814"/>
    </location>
</feature>
<keyword evidence="9" id="KW-0175">Coiled coil</keyword>
<gene>
    <name evidence="17" type="ORF">BOX15_Mlig001838g4</name>
</gene>
<dbReference type="GO" id="GO:0030286">
    <property type="term" value="C:dynein complex"/>
    <property type="evidence" value="ECO:0007669"/>
    <property type="project" value="UniProtKB-KW"/>
</dbReference>
<keyword evidence="13" id="KW-0966">Cell projection</keyword>
<dbReference type="Gene3D" id="1.20.58.1120">
    <property type="match status" value="1"/>
</dbReference>
<dbReference type="PANTHER" id="PTHR45703">
    <property type="entry name" value="DYNEIN HEAVY CHAIN"/>
    <property type="match status" value="1"/>
</dbReference>
<feature type="region of interest" description="Disordered" evidence="14">
    <location>
        <begin position="1"/>
        <end position="21"/>
    </location>
</feature>
<evidence type="ECO:0000259" key="15">
    <source>
        <dbReference type="Pfam" id="PF08393"/>
    </source>
</evidence>
<comment type="caution">
    <text evidence="17">The sequence shown here is derived from an EMBL/GenBank/DDBJ whole genome shotgun (WGS) entry which is preliminary data.</text>
</comment>
<evidence type="ECO:0000256" key="2">
    <source>
        <dbReference type="ARBA" id="ARBA00008887"/>
    </source>
</evidence>
<dbReference type="Gene3D" id="3.40.50.300">
    <property type="entry name" value="P-loop containing nucleotide triphosphate hydrolases"/>
    <property type="match status" value="1"/>
</dbReference>
<evidence type="ECO:0000256" key="13">
    <source>
        <dbReference type="ARBA" id="ARBA00023273"/>
    </source>
</evidence>
<feature type="region of interest" description="Disordered" evidence="14">
    <location>
        <begin position="732"/>
        <end position="843"/>
    </location>
</feature>
<dbReference type="FunFam" id="1.20.140.100:FF:000004">
    <property type="entry name" value="Dynein axonemal heavy chain 6"/>
    <property type="match status" value="1"/>
</dbReference>
<dbReference type="InterPro" id="IPR013602">
    <property type="entry name" value="Dynein_heavy_linker"/>
</dbReference>